<evidence type="ECO:0000313" key="2">
    <source>
        <dbReference type="EMBL" id="MDQ0112835.1"/>
    </source>
</evidence>
<keyword evidence="1" id="KW-1133">Transmembrane helix</keyword>
<dbReference type="EMBL" id="JAUSSU010000004">
    <property type="protein sequence ID" value="MDQ0112835.1"/>
    <property type="molecule type" value="Genomic_DNA"/>
</dbReference>
<dbReference type="NCBIfam" id="TIGR02206">
    <property type="entry name" value="intg_mem_TP0381"/>
    <property type="match status" value="1"/>
</dbReference>
<proteinExistence type="predicted"/>
<feature type="transmembrane region" description="Helical" evidence="1">
    <location>
        <begin position="6"/>
        <end position="27"/>
    </location>
</feature>
<dbReference type="RefSeq" id="WP_307203761.1">
    <property type="nucleotide sequence ID" value="NZ_JAUSSU010000004.1"/>
</dbReference>
<feature type="transmembrane region" description="Helical" evidence="1">
    <location>
        <begin position="156"/>
        <end position="181"/>
    </location>
</feature>
<organism evidence="2 3">
    <name type="scientific">Paenibacillus harenae</name>
    <dbReference type="NCBI Taxonomy" id="306543"/>
    <lineage>
        <taxon>Bacteria</taxon>
        <taxon>Bacillati</taxon>
        <taxon>Bacillota</taxon>
        <taxon>Bacilli</taxon>
        <taxon>Bacillales</taxon>
        <taxon>Paenibacillaceae</taxon>
        <taxon>Paenibacillus</taxon>
    </lineage>
</organism>
<feature type="transmembrane region" description="Helical" evidence="1">
    <location>
        <begin position="201"/>
        <end position="223"/>
    </location>
</feature>
<comment type="caution">
    <text evidence="2">The sequence shown here is derived from an EMBL/GenBank/DDBJ whole genome shotgun (WGS) entry which is preliminary data.</text>
</comment>
<dbReference type="Proteomes" id="UP001229346">
    <property type="component" value="Unassembled WGS sequence"/>
</dbReference>
<reference evidence="2 3" key="1">
    <citation type="submission" date="2023-07" db="EMBL/GenBank/DDBJ databases">
        <title>Sorghum-associated microbial communities from plants grown in Nebraska, USA.</title>
        <authorList>
            <person name="Schachtman D."/>
        </authorList>
    </citation>
    <scope>NUCLEOTIDE SEQUENCE [LARGE SCALE GENOMIC DNA]</scope>
    <source>
        <strain evidence="2 3">CC482</strain>
    </source>
</reference>
<accession>A0ABT9TZM1</accession>
<feature type="transmembrane region" description="Helical" evidence="1">
    <location>
        <begin position="123"/>
        <end position="144"/>
    </location>
</feature>
<name>A0ABT9TZM1_PAEHA</name>
<keyword evidence="1" id="KW-0472">Membrane</keyword>
<dbReference type="Pfam" id="PF14808">
    <property type="entry name" value="TMEM164"/>
    <property type="match status" value="1"/>
</dbReference>
<evidence type="ECO:0000313" key="3">
    <source>
        <dbReference type="Proteomes" id="UP001229346"/>
    </source>
</evidence>
<feature type="transmembrane region" description="Helical" evidence="1">
    <location>
        <begin position="67"/>
        <end position="86"/>
    </location>
</feature>
<feature type="transmembrane region" description="Helical" evidence="1">
    <location>
        <begin position="39"/>
        <end position="61"/>
    </location>
</feature>
<keyword evidence="3" id="KW-1185">Reference proteome</keyword>
<feature type="transmembrane region" description="Helical" evidence="1">
    <location>
        <begin position="93"/>
        <end position="111"/>
    </location>
</feature>
<sequence>MSFEMFSAAHYAALLAAAVVFAWIVLQRRKLRVPSVNRTFRWVTASVLIACEVALQASYLIEGEWSYGSLPLQLCSLTLLLAAALLMTCSKRLYDIVFFLGILGALQALITPNLGQGFPHFRYFHFFIAHIGIIAAGLFVIAVERYRPTYKSVRNAWIWLHILAVPAAAVNYMTGYTNFMFLARKPGTASLLDMLAPWPWYILQLEVVVIALCLLLLWVVALVRRIKG</sequence>
<dbReference type="InterPro" id="IPR011737">
    <property type="entry name" value="CHP02206_TP0381"/>
</dbReference>
<evidence type="ECO:0000256" key="1">
    <source>
        <dbReference type="SAM" id="Phobius"/>
    </source>
</evidence>
<keyword evidence="1" id="KW-0812">Transmembrane</keyword>
<gene>
    <name evidence="2" type="ORF">J2T15_002270</name>
</gene>
<protein>
    <submittedName>
        <fullName evidence="2">Integral membrane protein (TIGR02206 family)</fullName>
    </submittedName>
</protein>